<evidence type="ECO:0000313" key="2">
    <source>
        <dbReference type="Proteomes" id="UP000004274"/>
    </source>
</evidence>
<dbReference type="EMBL" id="AFUE01000007">
    <property type="protein sequence ID" value="EGU67252.1"/>
    <property type="molecule type" value="Genomic_DNA"/>
</dbReference>
<proteinExistence type="predicted"/>
<accession>A0AAV3EEC7</accession>
<reference evidence="1 2" key="1">
    <citation type="submission" date="2011-05" db="EMBL/GenBank/DDBJ databases">
        <authorList>
            <person name="Durkin A.S."/>
            <person name="McCorrison J."/>
            <person name="Torralba M."/>
            <person name="Gillis M."/>
            <person name="Methe B."/>
            <person name="Sutton G."/>
            <person name="Nelson K.E."/>
        </authorList>
    </citation>
    <scope>NUCLEOTIDE SEQUENCE [LARGE SCALE GENOMIC DNA]</scope>
    <source>
        <strain evidence="1 2">ATCC 51100</strain>
    </source>
</reference>
<gene>
    <name evidence="1" type="ORF">HMPREF9960_0853</name>
</gene>
<protein>
    <recommendedName>
        <fullName evidence="3">Tyr recombinase domain-containing protein</fullName>
    </recommendedName>
</protein>
<evidence type="ECO:0008006" key="3">
    <source>
        <dbReference type="Google" id="ProtNLM"/>
    </source>
</evidence>
<dbReference type="AlphaFoldDB" id="A0AAV3EEC7"/>
<sequence length="60" mass="6737">MLTKQAGVSLRPISKTLAHSDKEITKAYVITADSLIKQLVKILECLQRLMSPLVLSLNWE</sequence>
<organism evidence="1 2">
    <name type="scientific">Streptococcus cristatus ATCC 51100</name>
    <dbReference type="NCBI Taxonomy" id="889201"/>
    <lineage>
        <taxon>Bacteria</taxon>
        <taxon>Bacillati</taxon>
        <taxon>Bacillota</taxon>
        <taxon>Bacilli</taxon>
        <taxon>Lactobacillales</taxon>
        <taxon>Streptococcaceae</taxon>
        <taxon>Streptococcus</taxon>
    </lineage>
</organism>
<evidence type="ECO:0000313" key="1">
    <source>
        <dbReference type="EMBL" id="EGU67252.1"/>
    </source>
</evidence>
<dbReference type="Proteomes" id="UP000004274">
    <property type="component" value="Unassembled WGS sequence"/>
</dbReference>
<comment type="caution">
    <text evidence="1">The sequence shown here is derived from an EMBL/GenBank/DDBJ whole genome shotgun (WGS) entry which is preliminary data.</text>
</comment>
<name>A0AAV3EEC7_STRCR</name>